<dbReference type="AlphaFoldDB" id="A0AAW0UUT2"/>
<sequence>MPPRCPGCFLLVNAPAAHTTRPVTTTLMNPASDSSRQSGLGFHTTRRTSQTLPVSFRSDSPSSSSSIPEAP</sequence>
<feature type="compositionally biased region" description="Low complexity" evidence="1">
    <location>
        <begin position="55"/>
        <end position="71"/>
    </location>
</feature>
<feature type="compositionally biased region" description="Polar residues" evidence="1">
    <location>
        <begin position="21"/>
        <end position="38"/>
    </location>
</feature>
<evidence type="ECO:0000256" key="1">
    <source>
        <dbReference type="SAM" id="MobiDB-lite"/>
    </source>
</evidence>
<evidence type="ECO:0000313" key="2">
    <source>
        <dbReference type="EMBL" id="KAK8403879.1"/>
    </source>
</evidence>
<dbReference type="EMBL" id="JARAKH010000005">
    <property type="protein sequence ID" value="KAK8403879.1"/>
    <property type="molecule type" value="Genomic_DNA"/>
</dbReference>
<proteinExistence type="predicted"/>
<comment type="caution">
    <text evidence="2">The sequence shown here is derived from an EMBL/GenBank/DDBJ whole genome shotgun (WGS) entry which is preliminary data.</text>
</comment>
<evidence type="ECO:0000313" key="3">
    <source>
        <dbReference type="Proteomes" id="UP001487740"/>
    </source>
</evidence>
<protein>
    <recommendedName>
        <fullName evidence="4">Secreted protein</fullName>
    </recommendedName>
</protein>
<evidence type="ECO:0008006" key="4">
    <source>
        <dbReference type="Google" id="ProtNLM"/>
    </source>
</evidence>
<keyword evidence="3" id="KW-1185">Reference proteome</keyword>
<accession>A0AAW0UUT2</accession>
<dbReference type="Proteomes" id="UP001487740">
    <property type="component" value="Unassembled WGS sequence"/>
</dbReference>
<feature type="region of interest" description="Disordered" evidence="1">
    <location>
        <begin position="21"/>
        <end position="71"/>
    </location>
</feature>
<name>A0AAW0UUT2_SCYPA</name>
<reference evidence="2 3" key="1">
    <citation type="submission" date="2023-03" db="EMBL/GenBank/DDBJ databases">
        <title>High-quality genome of Scylla paramamosain provides insights in environmental adaptation.</title>
        <authorList>
            <person name="Zhang L."/>
        </authorList>
    </citation>
    <scope>NUCLEOTIDE SEQUENCE [LARGE SCALE GENOMIC DNA]</scope>
    <source>
        <strain evidence="2">LZ_2023a</strain>
        <tissue evidence="2">Muscle</tissue>
    </source>
</reference>
<organism evidence="2 3">
    <name type="scientific">Scylla paramamosain</name>
    <name type="common">Mud crab</name>
    <dbReference type="NCBI Taxonomy" id="85552"/>
    <lineage>
        <taxon>Eukaryota</taxon>
        <taxon>Metazoa</taxon>
        <taxon>Ecdysozoa</taxon>
        <taxon>Arthropoda</taxon>
        <taxon>Crustacea</taxon>
        <taxon>Multicrustacea</taxon>
        <taxon>Malacostraca</taxon>
        <taxon>Eumalacostraca</taxon>
        <taxon>Eucarida</taxon>
        <taxon>Decapoda</taxon>
        <taxon>Pleocyemata</taxon>
        <taxon>Brachyura</taxon>
        <taxon>Eubrachyura</taxon>
        <taxon>Portunoidea</taxon>
        <taxon>Portunidae</taxon>
        <taxon>Portuninae</taxon>
        <taxon>Scylla</taxon>
    </lineage>
</organism>
<gene>
    <name evidence="2" type="ORF">O3P69_000145</name>
</gene>